<dbReference type="SUPFAM" id="SSF102588">
    <property type="entry name" value="LmbE-like"/>
    <property type="match status" value="1"/>
</dbReference>
<dbReference type="OrthoDB" id="3514174at2"/>
<accession>A0A2M8ZCC7</accession>
<dbReference type="Gene3D" id="3.40.50.10320">
    <property type="entry name" value="LmbE-like"/>
    <property type="match status" value="1"/>
</dbReference>
<dbReference type="AlphaFoldDB" id="A0A2M8ZCC7"/>
<sequence>MERRMNGERKCIMAIGGHVGDAELTSGGFLATMALKGYRIVTVALTGGERGNPPDKSVKEYRIQKEKEAASFAGMLQGEAVVFPYTDGELPDNEEVRFRLCDMIRQYRPAALLTHWKNSMHKDHETTHRIVKDAQFFAGLSGLQRENSAHFAKGPYYAENWEDSAGFEKYIYLEVSKEGFELWKKAIDTHWFAMHSPSFPYKEYYEHLMRINGCLARTGYAEAFDVDQEQKKVILSEV</sequence>
<proteinExistence type="predicted"/>
<dbReference type="RefSeq" id="WP_100307270.1">
    <property type="nucleotide sequence ID" value="NZ_PGET01000001.1"/>
</dbReference>
<dbReference type="Proteomes" id="UP000231092">
    <property type="component" value="Unassembled WGS sequence"/>
</dbReference>
<name>A0A2M8ZCC7_9FIRM</name>
<gene>
    <name evidence="1" type="ORF">H171_4743</name>
</gene>
<evidence type="ECO:0000313" key="2">
    <source>
        <dbReference type="Proteomes" id="UP000231092"/>
    </source>
</evidence>
<reference evidence="1 2" key="1">
    <citation type="submission" date="2017-11" db="EMBL/GenBank/DDBJ databases">
        <title>Understudied soil microbes with underappreciated capabilities: Untangling the Clostridium saccharolyticum group.</title>
        <authorList>
            <person name="Leschine S."/>
        </authorList>
    </citation>
    <scope>NUCLEOTIDE SEQUENCE [LARGE SCALE GENOMIC DNA]</scope>
    <source>
        <strain evidence="1 2">18A</strain>
    </source>
</reference>
<dbReference type="InterPro" id="IPR003737">
    <property type="entry name" value="GlcNAc_PI_deacetylase-related"/>
</dbReference>
<comment type="caution">
    <text evidence="1">The sequence shown here is derived from an EMBL/GenBank/DDBJ whole genome shotgun (WGS) entry which is preliminary data.</text>
</comment>
<dbReference type="InterPro" id="IPR024078">
    <property type="entry name" value="LmbE-like_dom_sf"/>
</dbReference>
<evidence type="ECO:0000313" key="1">
    <source>
        <dbReference type="EMBL" id="PJJ31104.1"/>
    </source>
</evidence>
<organism evidence="1 2">
    <name type="scientific">[Clostridium] celerecrescens 18A</name>
    <dbReference type="NCBI Taxonomy" id="1286362"/>
    <lineage>
        <taxon>Bacteria</taxon>
        <taxon>Bacillati</taxon>
        <taxon>Bacillota</taxon>
        <taxon>Clostridia</taxon>
        <taxon>Lachnospirales</taxon>
        <taxon>Lachnospiraceae</taxon>
        <taxon>Lacrimispora</taxon>
    </lineage>
</organism>
<dbReference type="Pfam" id="PF02585">
    <property type="entry name" value="PIG-L"/>
    <property type="match status" value="1"/>
</dbReference>
<protein>
    <submittedName>
        <fullName evidence="1">LmbE family N-acetylglucosaminyl deacetylase</fullName>
    </submittedName>
</protein>
<dbReference type="EMBL" id="PGET01000001">
    <property type="protein sequence ID" value="PJJ31104.1"/>
    <property type="molecule type" value="Genomic_DNA"/>
</dbReference>